<dbReference type="InterPro" id="IPR051629">
    <property type="entry name" value="Sulfite_efflux_TDT"/>
</dbReference>
<feature type="transmembrane region" description="Helical" evidence="11">
    <location>
        <begin position="308"/>
        <end position="332"/>
    </location>
</feature>
<evidence type="ECO:0000256" key="6">
    <source>
        <dbReference type="ARBA" id="ARBA00022989"/>
    </source>
</evidence>
<keyword evidence="7 11" id="KW-0472">Membrane</keyword>
<proteinExistence type="inferred from homology"/>
<dbReference type="FunFam" id="1.50.10.150:FF:000004">
    <property type="entry name" value="Malic acid transporter"/>
    <property type="match status" value="1"/>
</dbReference>
<dbReference type="PANTHER" id="PTHR31686:SF1">
    <property type="entry name" value="SULFITE EFFLUX PUMP SSU1"/>
    <property type="match status" value="1"/>
</dbReference>
<evidence type="ECO:0000313" key="13">
    <source>
        <dbReference type="Proteomes" id="UP000183971"/>
    </source>
</evidence>
<evidence type="ECO:0000256" key="4">
    <source>
        <dbReference type="ARBA" id="ARBA00022475"/>
    </source>
</evidence>
<dbReference type="AlphaFoldDB" id="A0A1L7VIK1"/>
<dbReference type="EMBL" id="FJOF01000004">
    <property type="protein sequence ID" value="CZR39370.1"/>
    <property type="molecule type" value="Genomic_DNA"/>
</dbReference>
<feature type="transmembrane region" description="Helical" evidence="11">
    <location>
        <begin position="129"/>
        <end position="154"/>
    </location>
</feature>
<evidence type="ECO:0000256" key="1">
    <source>
        <dbReference type="ARBA" id="ARBA00004651"/>
    </source>
</evidence>
<evidence type="ECO:0000256" key="11">
    <source>
        <dbReference type="SAM" id="Phobius"/>
    </source>
</evidence>
<evidence type="ECO:0000256" key="8">
    <source>
        <dbReference type="ARBA" id="ARBA00056100"/>
    </source>
</evidence>
<protein>
    <recommendedName>
        <fullName evidence="9">Sulfite efflux pump SSU1</fullName>
    </recommendedName>
</protein>
<feature type="transmembrane region" description="Helical" evidence="11">
    <location>
        <begin position="225"/>
        <end position="252"/>
    </location>
</feature>
<dbReference type="PANTHER" id="PTHR31686">
    <property type="match status" value="1"/>
</dbReference>
<dbReference type="CDD" id="cd09318">
    <property type="entry name" value="TDT_SSU1"/>
    <property type="match status" value="1"/>
</dbReference>
<organism evidence="12 13">
    <name type="scientific">Fusarium proliferatum (strain ET1)</name>
    <name type="common">Orchid endophyte fungus</name>
    <dbReference type="NCBI Taxonomy" id="1227346"/>
    <lineage>
        <taxon>Eukaryota</taxon>
        <taxon>Fungi</taxon>
        <taxon>Dikarya</taxon>
        <taxon>Ascomycota</taxon>
        <taxon>Pezizomycotina</taxon>
        <taxon>Sordariomycetes</taxon>
        <taxon>Hypocreomycetidae</taxon>
        <taxon>Hypocreales</taxon>
        <taxon>Nectriaceae</taxon>
        <taxon>Fusarium</taxon>
        <taxon>Fusarium fujikuroi species complex</taxon>
    </lineage>
</organism>
<dbReference type="InterPro" id="IPR004695">
    <property type="entry name" value="SLAC1/Mae1/Ssu1/TehA"/>
</dbReference>
<feature type="transmembrane region" description="Helical" evidence="11">
    <location>
        <begin position="264"/>
        <end position="288"/>
    </location>
</feature>
<evidence type="ECO:0000256" key="7">
    <source>
        <dbReference type="ARBA" id="ARBA00023136"/>
    </source>
</evidence>
<evidence type="ECO:0000256" key="2">
    <source>
        <dbReference type="ARBA" id="ARBA00008566"/>
    </source>
</evidence>
<evidence type="ECO:0000256" key="10">
    <source>
        <dbReference type="SAM" id="MobiDB-lite"/>
    </source>
</evidence>
<comment type="function">
    <text evidence="8">Sulphite efflux pump required for the secretion of sulphite as a reducing agent. In the presence of sulphite, cystine in keratin is directly cleaved to cysteine and S-sulphocysteine, and thereby, reduced proteins become accessible to hydrolysis by a variety of secreted endo- and exoproteases. Excretion of sulphite mediated by an efflux pump also represents a detoxification pathway for dermatophytes during infection of the epidermal stratum corneum, hair and nails, which are rich in cysteine.</text>
</comment>
<reference evidence="13" key="1">
    <citation type="journal article" date="2016" name="Genome Biol. Evol.">
        <title>Comparative 'omics' of the Fusarium fujikuroi species complex highlights differences in genetic potential and metabolite synthesis.</title>
        <authorList>
            <person name="Niehaus E.-M."/>
            <person name="Muensterkoetter M."/>
            <person name="Proctor R.H."/>
            <person name="Brown D.W."/>
            <person name="Sharon A."/>
            <person name="Idan Y."/>
            <person name="Oren-Young L."/>
            <person name="Sieber C.M."/>
            <person name="Novak O."/>
            <person name="Pencik A."/>
            <person name="Tarkowska D."/>
            <person name="Hromadova K."/>
            <person name="Freeman S."/>
            <person name="Maymon M."/>
            <person name="Elazar M."/>
            <person name="Youssef S.A."/>
            <person name="El-Shabrawy E.S.M."/>
            <person name="Shalaby A.B.A."/>
            <person name="Houterman P."/>
            <person name="Brock N.L."/>
            <person name="Burkhardt I."/>
            <person name="Tsavkelova E.A."/>
            <person name="Dickschat J.S."/>
            <person name="Galuszka P."/>
            <person name="Gueldener U."/>
            <person name="Tudzynski B."/>
        </authorList>
    </citation>
    <scope>NUCLEOTIDE SEQUENCE [LARGE SCALE GENOMIC DNA]</scope>
    <source>
        <strain evidence="13">ET1</strain>
    </source>
</reference>
<feature type="transmembrane region" description="Helical" evidence="11">
    <location>
        <begin position="199"/>
        <end position="219"/>
    </location>
</feature>
<keyword evidence="4" id="KW-1003">Cell membrane</keyword>
<keyword evidence="3" id="KW-0813">Transport</keyword>
<feature type="compositionally biased region" description="Basic and acidic residues" evidence="10">
    <location>
        <begin position="410"/>
        <end position="427"/>
    </location>
</feature>
<comment type="caution">
    <text evidence="12">The sequence shown here is derived from an EMBL/GenBank/DDBJ whole genome shotgun (WGS) entry which is preliminary data.</text>
</comment>
<dbReference type="RefSeq" id="XP_031079963.1">
    <property type="nucleotide sequence ID" value="XM_031229758.1"/>
</dbReference>
<gene>
    <name evidence="12" type="ORF">FPRO_04267</name>
</gene>
<dbReference type="GO" id="GO:0000319">
    <property type="term" value="F:sulfite transmembrane transporter activity"/>
    <property type="evidence" value="ECO:0007669"/>
    <property type="project" value="TreeGrafter"/>
</dbReference>
<feature type="region of interest" description="Disordered" evidence="10">
    <location>
        <begin position="1"/>
        <end position="38"/>
    </location>
</feature>
<feature type="transmembrane region" description="Helical" evidence="11">
    <location>
        <begin position="84"/>
        <end position="109"/>
    </location>
</feature>
<keyword evidence="6 11" id="KW-1133">Transmembrane helix</keyword>
<feature type="transmembrane region" description="Helical" evidence="11">
    <location>
        <begin position="160"/>
        <end position="179"/>
    </location>
</feature>
<feature type="region of interest" description="Disordered" evidence="10">
    <location>
        <begin position="407"/>
        <end position="433"/>
    </location>
</feature>
<name>A0A1L7VIK1_FUSPR</name>
<dbReference type="GeneID" id="42049151"/>
<dbReference type="Gene3D" id="1.50.10.150">
    <property type="entry name" value="Voltage-dependent anion channel"/>
    <property type="match status" value="1"/>
</dbReference>
<feature type="transmembrane region" description="Helical" evidence="11">
    <location>
        <begin position="53"/>
        <end position="78"/>
    </location>
</feature>
<dbReference type="Pfam" id="PF03595">
    <property type="entry name" value="SLAC1"/>
    <property type="match status" value="1"/>
</dbReference>
<comment type="similarity">
    <text evidence="2">Belongs to the tellurite-resistance/dicarboxylate transporter (TDT) family.</text>
</comment>
<evidence type="ECO:0000256" key="9">
    <source>
        <dbReference type="ARBA" id="ARBA00072906"/>
    </source>
</evidence>
<evidence type="ECO:0000313" key="12">
    <source>
        <dbReference type="EMBL" id="CZR39370.1"/>
    </source>
</evidence>
<dbReference type="VEuPathDB" id="FungiDB:FPRO_04267"/>
<sequence length="433" mass="48413">MSSIPTPSDHLPDLDSSEVTYPGSDIAAPAAPTDSEELKHDKYRENRRGWRRIVVNFTPSWFTVTMGTGITSVLLHNLPYHGRWLFYVSCIIFCLNIVLFTLFSCISIIRYTYFKGIWYSTLRHPAQAVFLGTIPVGFATIINMIVFVCVPAWGDWAANFAWALWWIDVVMATACSLYIPHCIMRTEGITLDQVNPSWLFPVIADIVASTSGAIVANVLPNDQHAIWTVITSYILWGTSVPMAIVILAMYYHRLMIHDILPGQVAVASFIAIGPLGMGAAAIQLLGQVSLKLFARNDFIPKAPIAGQFFYLTGILTALILWGFAVVWLFFALATIIRRQITFNLTWWAFTFPLGVFTVATTTLAQELPSKFFKVLGTIFSVAEFLLWVMVACGTIRASLNGQLFQPPPREAWENKAKEVEQTEKIEQTEDSPV</sequence>
<feature type="transmembrane region" description="Helical" evidence="11">
    <location>
        <begin position="344"/>
        <end position="365"/>
    </location>
</feature>
<accession>A0A1L7VIK1</accession>
<evidence type="ECO:0000256" key="5">
    <source>
        <dbReference type="ARBA" id="ARBA00022692"/>
    </source>
</evidence>
<keyword evidence="5 11" id="KW-0812">Transmembrane</keyword>
<feature type="transmembrane region" description="Helical" evidence="11">
    <location>
        <begin position="371"/>
        <end position="395"/>
    </location>
</feature>
<keyword evidence="13" id="KW-1185">Reference proteome</keyword>
<dbReference type="GO" id="GO:0005886">
    <property type="term" value="C:plasma membrane"/>
    <property type="evidence" value="ECO:0007669"/>
    <property type="project" value="UniProtKB-SubCell"/>
</dbReference>
<dbReference type="Proteomes" id="UP000183971">
    <property type="component" value="Unassembled WGS sequence"/>
</dbReference>
<dbReference type="InterPro" id="IPR038665">
    <property type="entry name" value="Voltage-dep_anion_channel_sf"/>
</dbReference>
<evidence type="ECO:0000256" key="3">
    <source>
        <dbReference type="ARBA" id="ARBA00022448"/>
    </source>
</evidence>
<comment type="subcellular location">
    <subcellularLocation>
        <location evidence="1">Cell membrane</location>
        <topology evidence="1">Multi-pass membrane protein</topology>
    </subcellularLocation>
</comment>